<name>A0ABT3EH14_9FLAO</name>
<sequence>MKELLKYRTVQLFLAAVIMALVAIPFSDYDFIFLTLRLASFAIFMYLLIKFTSGKKKAKK</sequence>
<evidence type="ECO:0000256" key="1">
    <source>
        <dbReference type="SAM" id="Phobius"/>
    </source>
</evidence>
<evidence type="ECO:0000313" key="3">
    <source>
        <dbReference type="Proteomes" id="UP001165677"/>
    </source>
</evidence>
<dbReference type="RefSeq" id="WP_264368563.1">
    <property type="nucleotide sequence ID" value="NZ_JAPCIO010000003.1"/>
</dbReference>
<organism evidence="2 3">
    <name type="scientific">Flavobacterium lacisediminis</name>
    <dbReference type="NCBI Taxonomy" id="2989705"/>
    <lineage>
        <taxon>Bacteria</taxon>
        <taxon>Pseudomonadati</taxon>
        <taxon>Bacteroidota</taxon>
        <taxon>Flavobacteriia</taxon>
        <taxon>Flavobacteriales</taxon>
        <taxon>Flavobacteriaceae</taxon>
        <taxon>Flavobacterium</taxon>
    </lineage>
</organism>
<accession>A0ABT3EH14</accession>
<keyword evidence="1" id="KW-0472">Membrane</keyword>
<feature type="transmembrane region" description="Helical" evidence="1">
    <location>
        <begin position="31"/>
        <end position="49"/>
    </location>
</feature>
<protein>
    <submittedName>
        <fullName evidence="2">Uncharacterized protein</fullName>
    </submittedName>
</protein>
<keyword evidence="1" id="KW-0812">Transmembrane</keyword>
<dbReference type="Proteomes" id="UP001165677">
    <property type="component" value="Unassembled WGS sequence"/>
</dbReference>
<dbReference type="EMBL" id="JAPCIO010000003">
    <property type="protein sequence ID" value="MCW1147714.1"/>
    <property type="molecule type" value="Genomic_DNA"/>
</dbReference>
<keyword evidence="1" id="KW-1133">Transmembrane helix</keyword>
<proteinExistence type="predicted"/>
<evidence type="ECO:0000313" key="2">
    <source>
        <dbReference type="EMBL" id="MCW1147714.1"/>
    </source>
</evidence>
<keyword evidence="3" id="KW-1185">Reference proteome</keyword>
<feature type="transmembrane region" description="Helical" evidence="1">
    <location>
        <begin position="7"/>
        <end position="25"/>
    </location>
</feature>
<reference evidence="2" key="1">
    <citation type="submission" date="2022-10" db="EMBL/GenBank/DDBJ databases">
        <title>Flavobacterium sp. nov., a bacterium isolated from lake sediment.</title>
        <authorList>
            <person name="Qu J.-H."/>
        </authorList>
    </citation>
    <scope>NUCLEOTIDE SEQUENCE</scope>
    <source>
        <strain evidence="2">TH16-21</strain>
    </source>
</reference>
<comment type="caution">
    <text evidence="2">The sequence shown here is derived from an EMBL/GenBank/DDBJ whole genome shotgun (WGS) entry which is preliminary data.</text>
</comment>
<gene>
    <name evidence="2" type="ORF">OJ995_05740</name>
</gene>